<dbReference type="PANTHER" id="PTHR16083">
    <property type="entry name" value="LEUCINE RICH REPEAT CONTAINING PROTEIN"/>
    <property type="match status" value="1"/>
</dbReference>
<dbReference type="OrthoDB" id="994226at2759"/>
<keyword evidence="1" id="KW-0611">Plant defense</keyword>
<reference evidence="4" key="1">
    <citation type="journal article" date="2019" name="Plant Biotechnol. J.">
        <title>Genome sequencing of the Australian wild diploid species Gossypium australe highlights disease resistance and delayed gland morphogenesis.</title>
        <authorList>
            <person name="Cai Y."/>
            <person name="Cai X."/>
            <person name="Wang Q."/>
            <person name="Wang P."/>
            <person name="Zhang Y."/>
            <person name="Cai C."/>
            <person name="Xu Y."/>
            <person name="Wang K."/>
            <person name="Zhou Z."/>
            <person name="Wang C."/>
            <person name="Geng S."/>
            <person name="Li B."/>
            <person name="Dong Q."/>
            <person name="Hou Y."/>
            <person name="Wang H."/>
            <person name="Ai P."/>
            <person name="Liu Z."/>
            <person name="Yi F."/>
            <person name="Sun M."/>
            <person name="An G."/>
            <person name="Cheng J."/>
            <person name="Zhang Y."/>
            <person name="Shi Q."/>
            <person name="Xie Y."/>
            <person name="Shi X."/>
            <person name="Chang Y."/>
            <person name="Huang F."/>
            <person name="Chen Y."/>
            <person name="Hong S."/>
            <person name="Mi L."/>
            <person name="Sun Q."/>
            <person name="Zhang L."/>
            <person name="Zhou B."/>
            <person name="Peng R."/>
            <person name="Zhang X."/>
            <person name="Liu F."/>
        </authorList>
    </citation>
    <scope>NUCLEOTIDE SEQUENCE [LARGE SCALE GENOMIC DNA]</scope>
    <source>
        <strain evidence="4">cv. PA1801</strain>
    </source>
</reference>
<name>A0A5B6VTA4_9ROSI</name>
<dbReference type="SUPFAM" id="SSF52058">
    <property type="entry name" value="L domain-like"/>
    <property type="match status" value="1"/>
</dbReference>
<sequence>MVGDLSIKIPLTLNIRNDGEWMGVAQCCIFVNEDIGCDAIIHGRNCRIVDMKDHIQTINLCYPCTLFNVVDVHPSIGELERLKVLNSRGCKSLGTLPIKIRMEPVETFILSGCLKLLKFPEIDGKMEGLLEHYLDETGIQELPSSIRNLEKLVSLNLKDCSTLASLPGSIGTNSK</sequence>
<dbReference type="Proteomes" id="UP000325315">
    <property type="component" value="Unassembled WGS sequence"/>
</dbReference>
<accession>A0A5B6VTA4</accession>
<dbReference type="PANTHER" id="PTHR16083:SF25">
    <property type="entry name" value="C-JID DOMAIN-CONTAINING PROTEIN"/>
    <property type="match status" value="1"/>
</dbReference>
<protein>
    <submittedName>
        <fullName evidence="3">TMV resistance protein N-like</fullName>
    </submittedName>
</protein>
<dbReference type="EMBL" id="SMMG02000005">
    <property type="protein sequence ID" value="KAA3472420.1"/>
    <property type="molecule type" value="Genomic_DNA"/>
</dbReference>
<evidence type="ECO:0000313" key="3">
    <source>
        <dbReference type="EMBL" id="KAA3472420.1"/>
    </source>
</evidence>
<evidence type="ECO:0000259" key="2">
    <source>
        <dbReference type="Pfam" id="PF23286"/>
    </source>
</evidence>
<gene>
    <name evidence="3" type="ORF">EPI10_022903</name>
</gene>
<evidence type="ECO:0000256" key="1">
    <source>
        <dbReference type="ARBA" id="ARBA00022821"/>
    </source>
</evidence>
<dbReference type="InterPro" id="IPR058546">
    <property type="entry name" value="RPS4B/Roq1-like_LRR"/>
</dbReference>
<organism evidence="3 4">
    <name type="scientific">Gossypium australe</name>
    <dbReference type="NCBI Taxonomy" id="47621"/>
    <lineage>
        <taxon>Eukaryota</taxon>
        <taxon>Viridiplantae</taxon>
        <taxon>Streptophyta</taxon>
        <taxon>Embryophyta</taxon>
        <taxon>Tracheophyta</taxon>
        <taxon>Spermatophyta</taxon>
        <taxon>Magnoliopsida</taxon>
        <taxon>eudicotyledons</taxon>
        <taxon>Gunneridae</taxon>
        <taxon>Pentapetalae</taxon>
        <taxon>rosids</taxon>
        <taxon>malvids</taxon>
        <taxon>Malvales</taxon>
        <taxon>Malvaceae</taxon>
        <taxon>Malvoideae</taxon>
        <taxon>Gossypium</taxon>
    </lineage>
</organism>
<keyword evidence="4" id="KW-1185">Reference proteome</keyword>
<feature type="domain" description="Disease resistance protein RPS4B/Roq1-like leucine-rich repeats" evidence="2">
    <location>
        <begin position="105"/>
        <end position="170"/>
    </location>
</feature>
<dbReference type="AlphaFoldDB" id="A0A5B6VTA4"/>
<dbReference type="Gene3D" id="3.80.10.10">
    <property type="entry name" value="Ribonuclease Inhibitor"/>
    <property type="match status" value="1"/>
</dbReference>
<dbReference type="InterPro" id="IPR032675">
    <property type="entry name" value="LRR_dom_sf"/>
</dbReference>
<comment type="caution">
    <text evidence="3">The sequence shown here is derived from an EMBL/GenBank/DDBJ whole genome shotgun (WGS) entry which is preliminary data.</text>
</comment>
<proteinExistence type="predicted"/>
<evidence type="ECO:0000313" key="4">
    <source>
        <dbReference type="Proteomes" id="UP000325315"/>
    </source>
</evidence>
<dbReference type="Pfam" id="PF23286">
    <property type="entry name" value="LRR_13"/>
    <property type="match status" value="1"/>
</dbReference>